<protein>
    <recommendedName>
        <fullName evidence="2">S-layer protein C-terminal domain-containing protein</fullName>
    </recommendedName>
</protein>
<evidence type="ECO:0000313" key="4">
    <source>
        <dbReference type="Proteomes" id="UP000309117"/>
    </source>
</evidence>
<feature type="signal peptide" evidence="1">
    <location>
        <begin position="1"/>
        <end position="32"/>
    </location>
</feature>
<proteinExistence type="predicted"/>
<gene>
    <name evidence="3" type="ORF">E5351_01435</name>
</gene>
<evidence type="ECO:0000259" key="2">
    <source>
        <dbReference type="Pfam" id="PF03217"/>
    </source>
</evidence>
<sequence length="138" mass="15724">MLRMKKTIKLGGVAFAAMLALAPVVSSNVVQADTSKPAVQATKRNKMKTKCAPRLIFVYDKDGNFAVSNYRYVYFKKGKNIQLWNNAKIIKINGEKYYQIGDNQYVKVSSLKKMRKHHKVNKNSVKNPAWNKKLGIDE</sequence>
<dbReference type="InterPro" id="IPR024968">
    <property type="entry name" value="SlpA_C_lactobacillus"/>
</dbReference>
<feature type="domain" description="S-layer protein C-terminal" evidence="2">
    <location>
        <begin position="57"/>
        <end position="109"/>
    </location>
</feature>
<reference evidence="3 4" key="1">
    <citation type="submission" date="2019-04" db="EMBL/GenBank/DDBJ databases">
        <title>Microbes associate with the intestines of laboratory mice.</title>
        <authorList>
            <person name="Navarre W."/>
            <person name="Wong E."/>
            <person name="Huang K."/>
            <person name="Tropini C."/>
            <person name="Ng K."/>
            <person name="Yu B."/>
        </authorList>
    </citation>
    <scope>NUCLEOTIDE SEQUENCE [LARGE SCALE GENOMIC DNA]</scope>
    <source>
        <strain evidence="3 4">NM61_E11</strain>
    </source>
</reference>
<evidence type="ECO:0000256" key="1">
    <source>
        <dbReference type="SAM" id="SignalP"/>
    </source>
</evidence>
<feature type="chain" id="PRO_5020720315" description="S-layer protein C-terminal domain-containing protein" evidence="1">
    <location>
        <begin position="33"/>
        <end position="138"/>
    </location>
</feature>
<accession>A0A4S2BT81</accession>
<organism evidence="3 4">
    <name type="scientific">Lactobacillus intestinalis</name>
    <dbReference type="NCBI Taxonomy" id="151781"/>
    <lineage>
        <taxon>Bacteria</taxon>
        <taxon>Bacillati</taxon>
        <taxon>Bacillota</taxon>
        <taxon>Bacilli</taxon>
        <taxon>Lactobacillales</taxon>
        <taxon>Lactobacillaceae</taxon>
        <taxon>Lactobacillus</taxon>
    </lineage>
</organism>
<dbReference type="Proteomes" id="UP000309117">
    <property type="component" value="Unassembled WGS sequence"/>
</dbReference>
<evidence type="ECO:0000313" key="3">
    <source>
        <dbReference type="EMBL" id="TGY17803.1"/>
    </source>
</evidence>
<keyword evidence="1" id="KW-0732">Signal</keyword>
<name>A0A4S2BT81_9LACO</name>
<dbReference type="AlphaFoldDB" id="A0A4S2BT81"/>
<dbReference type="Pfam" id="PF03217">
    <property type="entry name" value="SlpA"/>
    <property type="match status" value="1"/>
</dbReference>
<comment type="caution">
    <text evidence="3">The sequence shown here is derived from an EMBL/GenBank/DDBJ whole genome shotgun (WGS) entry which is preliminary data.</text>
</comment>
<dbReference type="EMBL" id="SRYV01000001">
    <property type="protein sequence ID" value="TGY17803.1"/>
    <property type="molecule type" value="Genomic_DNA"/>
</dbReference>